<protein>
    <submittedName>
        <fullName evidence="2">Uncharacterized protein</fullName>
    </submittedName>
</protein>
<dbReference type="OrthoDB" id="4747530at2"/>
<dbReference type="EMBL" id="CP020809">
    <property type="protein sequence ID" value="ART68186.1"/>
    <property type="molecule type" value="Genomic_DNA"/>
</dbReference>
<proteinExistence type="predicted"/>
<keyword evidence="3" id="KW-1185">Reference proteome</keyword>
<dbReference type="AlphaFoldDB" id="A0A1Y0BZ88"/>
<dbReference type="RefSeq" id="WP_087074191.1">
    <property type="nucleotide sequence ID" value="NZ_CP020809.1"/>
</dbReference>
<reference evidence="2 3" key="1">
    <citation type="submission" date="2017-04" db="EMBL/GenBank/DDBJ databases">
        <title>Whole Genome Sequence of 1,4-Dioxane Degrading Bacterium Mycobacterium dioxanotrophicus PH-06.</title>
        <authorList>
            <person name="He Y."/>
        </authorList>
    </citation>
    <scope>NUCLEOTIDE SEQUENCE [LARGE SCALE GENOMIC DNA]</scope>
    <source>
        <strain evidence="2 3">PH-06</strain>
    </source>
</reference>
<name>A0A1Y0BZ88_9MYCO</name>
<feature type="compositionally biased region" description="Polar residues" evidence="1">
    <location>
        <begin position="15"/>
        <end position="26"/>
    </location>
</feature>
<evidence type="ECO:0000256" key="1">
    <source>
        <dbReference type="SAM" id="MobiDB-lite"/>
    </source>
</evidence>
<feature type="compositionally biased region" description="Basic and acidic residues" evidence="1">
    <location>
        <begin position="1"/>
        <end position="13"/>
    </location>
</feature>
<dbReference type="Proteomes" id="UP000195331">
    <property type="component" value="Chromosome"/>
</dbReference>
<gene>
    <name evidence="2" type="ORF">BTO20_05935</name>
</gene>
<sequence length="87" mass="9899">MRDPYDPHADERQATGPTPDQIWSSEQNRRRHADRLAAIANCPLCDTDGYRDTHVCDHTDHRAAARRHINEIRAQMGWPATKTPGTP</sequence>
<accession>A0A1Y0BZ88</accession>
<evidence type="ECO:0000313" key="2">
    <source>
        <dbReference type="EMBL" id="ART68186.1"/>
    </source>
</evidence>
<dbReference type="KEGG" id="mdx:BTO20_05935"/>
<organism evidence="2 3">
    <name type="scientific">Mycobacterium dioxanotrophicus</name>
    <dbReference type="NCBI Taxonomy" id="482462"/>
    <lineage>
        <taxon>Bacteria</taxon>
        <taxon>Bacillati</taxon>
        <taxon>Actinomycetota</taxon>
        <taxon>Actinomycetes</taxon>
        <taxon>Mycobacteriales</taxon>
        <taxon>Mycobacteriaceae</taxon>
        <taxon>Mycobacterium</taxon>
    </lineage>
</organism>
<evidence type="ECO:0000313" key="3">
    <source>
        <dbReference type="Proteomes" id="UP000195331"/>
    </source>
</evidence>
<feature type="region of interest" description="Disordered" evidence="1">
    <location>
        <begin position="1"/>
        <end position="30"/>
    </location>
</feature>